<accession>A0A6C0DTE3</accession>
<reference evidence="2" key="1">
    <citation type="journal article" date="2020" name="Nature">
        <title>Giant virus diversity and host interactions through global metagenomics.</title>
        <authorList>
            <person name="Schulz F."/>
            <person name="Roux S."/>
            <person name="Paez-Espino D."/>
            <person name="Jungbluth S."/>
            <person name="Walsh D.A."/>
            <person name="Denef V.J."/>
            <person name="McMahon K.D."/>
            <person name="Konstantinidis K.T."/>
            <person name="Eloe-Fadrosh E.A."/>
            <person name="Kyrpides N.C."/>
            <person name="Woyke T."/>
        </authorList>
    </citation>
    <scope>NUCLEOTIDE SEQUENCE</scope>
    <source>
        <strain evidence="2">GVMAG-M-3300023174-5</strain>
    </source>
</reference>
<dbReference type="InterPro" id="IPR036844">
    <property type="entry name" value="Hint_dom_sf"/>
</dbReference>
<dbReference type="AlphaFoldDB" id="A0A6C0DTE3"/>
<dbReference type="SUPFAM" id="SSF51294">
    <property type="entry name" value="Hedgehog/intein (Hint) domain"/>
    <property type="match status" value="1"/>
</dbReference>
<dbReference type="EMBL" id="MN739668">
    <property type="protein sequence ID" value="QHT19640.1"/>
    <property type="molecule type" value="Genomic_DNA"/>
</dbReference>
<evidence type="ECO:0000256" key="1">
    <source>
        <dbReference type="SAM" id="Phobius"/>
    </source>
</evidence>
<protein>
    <recommendedName>
        <fullName evidence="3">Hint domain-containing protein</fullName>
    </recommendedName>
</protein>
<feature type="transmembrane region" description="Helical" evidence="1">
    <location>
        <begin position="117"/>
        <end position="135"/>
    </location>
</feature>
<keyword evidence="1" id="KW-0472">Membrane</keyword>
<keyword evidence="1" id="KW-0812">Transmembrane</keyword>
<keyword evidence="1" id="KW-1133">Transmembrane helix</keyword>
<proteinExistence type="predicted"/>
<feature type="transmembrane region" description="Helical" evidence="1">
    <location>
        <begin position="21"/>
        <end position="39"/>
    </location>
</feature>
<evidence type="ECO:0008006" key="3">
    <source>
        <dbReference type="Google" id="ProtNLM"/>
    </source>
</evidence>
<feature type="transmembrane region" description="Helical" evidence="1">
    <location>
        <begin position="147"/>
        <end position="166"/>
    </location>
</feature>
<evidence type="ECO:0000313" key="2">
    <source>
        <dbReference type="EMBL" id="QHT19640.1"/>
    </source>
</evidence>
<organism evidence="2">
    <name type="scientific">viral metagenome</name>
    <dbReference type="NCBI Taxonomy" id="1070528"/>
    <lineage>
        <taxon>unclassified sequences</taxon>
        <taxon>metagenomes</taxon>
        <taxon>organismal metagenomes</taxon>
    </lineage>
</organism>
<name>A0A6C0DTE3_9ZZZZ</name>
<feature type="transmembrane region" description="Helical" evidence="1">
    <location>
        <begin position="87"/>
        <end position="105"/>
    </location>
</feature>
<sequence>MNKELYSNNIIMPTGKNWLNFIYVQVIFVVQILAIYYFISLKQIQDNWPLYRCNPLYMPLSKNIQQDFVYCVQNMQSSFMGYLLQPLTYVTTLLSSLGGEFMVIVNNVREMFNKIRNFITSIIQSVFGVFLNLVIEFQKITIGIKDMIGKMIGIMVTLMYVMDGSVKTMQSTWNGPPGQLVRALGHCFDPFTSIKLKSGEIVKMKDINLGDILEDGSKVTAVMKIDNDKKEELYCFDKSGVNDEPIYVTGSHLIHFNGKFICVKDHPKAIHVPEKDKKLDWFSCLITNTHKIKIGKEIFWDWEDYIIKLQGLKRN</sequence>